<organism evidence="2 3">
    <name type="scientific">Aquilegia coerulea</name>
    <name type="common">Rocky mountain columbine</name>
    <dbReference type="NCBI Taxonomy" id="218851"/>
    <lineage>
        <taxon>Eukaryota</taxon>
        <taxon>Viridiplantae</taxon>
        <taxon>Streptophyta</taxon>
        <taxon>Embryophyta</taxon>
        <taxon>Tracheophyta</taxon>
        <taxon>Spermatophyta</taxon>
        <taxon>Magnoliopsida</taxon>
        <taxon>Ranunculales</taxon>
        <taxon>Ranunculaceae</taxon>
        <taxon>Thalictroideae</taxon>
        <taxon>Aquilegia</taxon>
    </lineage>
</organism>
<reference evidence="2 3" key="1">
    <citation type="submission" date="2017-09" db="EMBL/GenBank/DDBJ databases">
        <title>WGS assembly of Aquilegia coerulea Goldsmith.</title>
        <authorList>
            <person name="Hodges S."/>
            <person name="Kramer E."/>
            <person name="Nordborg M."/>
            <person name="Tomkins J."/>
            <person name="Borevitz J."/>
            <person name="Derieg N."/>
            <person name="Yan J."/>
            <person name="Mihaltcheva S."/>
            <person name="Hayes R.D."/>
            <person name="Rokhsar D."/>
        </authorList>
    </citation>
    <scope>NUCLEOTIDE SEQUENCE [LARGE SCALE GENOMIC DNA]</scope>
    <source>
        <strain evidence="3">cv. Goldsmith</strain>
    </source>
</reference>
<dbReference type="EMBL" id="KZ305034">
    <property type="protein sequence ID" value="PIA45103.1"/>
    <property type="molecule type" value="Genomic_DNA"/>
</dbReference>
<evidence type="ECO:0000256" key="1">
    <source>
        <dbReference type="SAM" id="MobiDB-lite"/>
    </source>
</evidence>
<dbReference type="AlphaFoldDB" id="A0A2G5DNM6"/>
<keyword evidence="3" id="KW-1185">Reference proteome</keyword>
<sequence>MPSRHRYSTSLLSVLHRTGKRRTRETMSNSAISINLVKKFIPLCTTITTKHLCEATSMSQTKKFHKINLTHSHISTPNPYNQPSSIVTVRCSSVPPEFPSTPTIEEQPSIPTEIPMTDPPPEFEPIPFVPEITQPITPEIPGPKPGPEFPAPPIPSPATPDIPDPVPPPDVVPPRPSTPREVPPPQPTPTPLDIPPPSSPPDIIPPPVGAFI</sequence>
<evidence type="ECO:0000313" key="3">
    <source>
        <dbReference type="Proteomes" id="UP000230069"/>
    </source>
</evidence>
<evidence type="ECO:0000313" key="2">
    <source>
        <dbReference type="EMBL" id="PIA45103.1"/>
    </source>
</evidence>
<dbReference type="Proteomes" id="UP000230069">
    <property type="component" value="Unassembled WGS sequence"/>
</dbReference>
<gene>
    <name evidence="2" type="ORF">AQUCO_01700560v1</name>
</gene>
<feature type="region of interest" description="Disordered" evidence="1">
    <location>
        <begin position="133"/>
        <end position="212"/>
    </location>
</feature>
<proteinExistence type="predicted"/>
<protein>
    <submittedName>
        <fullName evidence="2">Uncharacterized protein</fullName>
    </submittedName>
</protein>
<accession>A0A2G5DNM6</accession>
<feature type="compositionally biased region" description="Pro residues" evidence="1">
    <location>
        <begin position="138"/>
        <end position="212"/>
    </location>
</feature>
<name>A0A2G5DNM6_AQUCA</name>
<dbReference type="OrthoDB" id="1937679at2759"/>
<dbReference type="InParanoid" id="A0A2G5DNM6"/>